<dbReference type="OrthoDB" id="117240at2"/>
<dbReference type="CDD" id="cd07814">
    <property type="entry name" value="SRPBCC_CalC_Aha1-like"/>
    <property type="match status" value="1"/>
</dbReference>
<evidence type="ECO:0000313" key="2">
    <source>
        <dbReference type="Proteomes" id="UP000006844"/>
    </source>
</evidence>
<dbReference type="InterPro" id="IPR023393">
    <property type="entry name" value="START-like_dom_sf"/>
</dbReference>
<keyword evidence="2" id="KW-1185">Reference proteome</keyword>
<dbReference type="RefSeq" id="WP_013568579.1">
    <property type="nucleotide sequence ID" value="NC_014963.1"/>
</dbReference>
<dbReference type="HOGENOM" id="CLU_1804899_0_0_0"/>
<proteinExistence type="predicted"/>
<dbReference type="Proteomes" id="UP000006844">
    <property type="component" value="Chromosome"/>
</dbReference>
<dbReference type="EMBL" id="CP002467">
    <property type="protein sequence ID" value="ADV82846.1"/>
    <property type="molecule type" value="Genomic_DNA"/>
</dbReference>
<evidence type="ECO:0000313" key="1">
    <source>
        <dbReference type="EMBL" id="ADV82846.1"/>
    </source>
</evidence>
<sequence>MISTEFDEKVRTLQIVKEEQIAAPIEVVFEEMLEEMGSRYKGPNGVSLQLKIEPWPGGRWFRDLGNNAGYFWAHVQSIKPPTFLEFYGPMFMSSTTISQVQFRLVEESGFVRVNMIHRVLGQIPQVFSDGIHLEERWSAILQAVHDSAEAKTARRSRTTSS</sequence>
<evidence type="ECO:0008006" key="3">
    <source>
        <dbReference type="Google" id="ProtNLM"/>
    </source>
</evidence>
<gene>
    <name evidence="1" type="ordered locus">AciPR4_2042</name>
</gene>
<reference evidence="1 2" key="1">
    <citation type="journal article" date="2012" name="Stand. Genomic Sci.">
        <title>Complete genome sequence of Terriglobus saanensis type strain SP1PR4(T), an Acidobacteria from tundra soil.</title>
        <authorList>
            <person name="Rawat S.R."/>
            <person name="Mannisto M.K."/>
            <person name="Starovoytov V."/>
            <person name="Goodwin L."/>
            <person name="Nolan M."/>
            <person name="Hauser L."/>
            <person name="Land M."/>
            <person name="Davenport K.W."/>
            <person name="Woyke T."/>
            <person name="Haggblom M.M."/>
        </authorList>
    </citation>
    <scope>NUCLEOTIDE SEQUENCE</scope>
    <source>
        <strain evidence="2">ATCC BAA-1853 / DSM 23119 / SP1PR4</strain>
    </source>
</reference>
<dbReference type="eggNOG" id="COG3832">
    <property type="taxonomic scope" value="Bacteria"/>
</dbReference>
<protein>
    <recommendedName>
        <fullName evidence="3">Activator of Hsp90 ATPase 1 family protein</fullName>
    </recommendedName>
</protein>
<name>E8V7D3_TERSS</name>
<accession>E8V7D3</accession>
<dbReference type="SUPFAM" id="SSF55961">
    <property type="entry name" value="Bet v1-like"/>
    <property type="match status" value="1"/>
</dbReference>
<dbReference type="AlphaFoldDB" id="E8V7D3"/>
<dbReference type="KEGG" id="tsa:AciPR4_2042"/>
<organism evidence="1 2">
    <name type="scientific">Terriglobus saanensis (strain ATCC BAA-1853 / DSM 23119 / SP1PR4)</name>
    <dbReference type="NCBI Taxonomy" id="401053"/>
    <lineage>
        <taxon>Bacteria</taxon>
        <taxon>Pseudomonadati</taxon>
        <taxon>Acidobacteriota</taxon>
        <taxon>Terriglobia</taxon>
        <taxon>Terriglobales</taxon>
        <taxon>Acidobacteriaceae</taxon>
        <taxon>Terriglobus</taxon>
    </lineage>
</organism>
<dbReference type="Gene3D" id="3.30.530.20">
    <property type="match status" value="1"/>
</dbReference>